<evidence type="ECO:0000313" key="5">
    <source>
        <dbReference type="EMBL" id="KNZ50264.1"/>
    </source>
</evidence>
<dbReference type="STRING" id="27349.A0A0L6UP12"/>
<dbReference type="PANTHER" id="PTHR13031">
    <property type="entry name" value="RIBONUCLEASE P SUBUNIT P30"/>
    <property type="match status" value="1"/>
</dbReference>
<dbReference type="GO" id="GO:0005655">
    <property type="term" value="C:nucleolar ribonuclease P complex"/>
    <property type="evidence" value="ECO:0007669"/>
    <property type="project" value="TreeGrafter"/>
</dbReference>
<evidence type="ECO:0000313" key="6">
    <source>
        <dbReference type="Proteomes" id="UP000037035"/>
    </source>
</evidence>
<name>A0A0L6UP12_9BASI</name>
<sequence>MSVALITLPNGDRSDHKPEGEFFSCVGVLAVPFHMPLSTVSNALKHGVLFEAIYSPSTSREGLQAYSPMGFPDQTSSSPNSRRNLVSVLKEIIRVTNCAKGLVVSSGARRWAELRSAGDVINLWSPFSSILLLAPLHTYMRSSTTLIICSCCSLRLNVMGLSHEHGRNALTTNPRSLVTRAMSTRQTHKGVISNPLIVSADCPPIPSKRHPPADLSSSTPVPRPDAAHDSELKRIKT</sequence>
<dbReference type="OrthoDB" id="17948at2759"/>
<dbReference type="InterPro" id="IPR002738">
    <property type="entry name" value="RNase_P_p30"/>
</dbReference>
<dbReference type="GO" id="GO:0003723">
    <property type="term" value="F:RNA binding"/>
    <property type="evidence" value="ECO:0007669"/>
    <property type="project" value="TreeGrafter"/>
</dbReference>
<proteinExistence type="inferred from homology"/>
<evidence type="ECO:0000256" key="1">
    <source>
        <dbReference type="ARBA" id="ARBA00004123"/>
    </source>
</evidence>
<feature type="compositionally biased region" description="Basic and acidic residues" evidence="4">
    <location>
        <begin position="225"/>
        <end position="237"/>
    </location>
</feature>
<keyword evidence="6" id="KW-1185">Reference proteome</keyword>
<organism evidence="5 6">
    <name type="scientific">Puccinia sorghi</name>
    <dbReference type="NCBI Taxonomy" id="27349"/>
    <lineage>
        <taxon>Eukaryota</taxon>
        <taxon>Fungi</taxon>
        <taxon>Dikarya</taxon>
        <taxon>Basidiomycota</taxon>
        <taxon>Pucciniomycotina</taxon>
        <taxon>Pucciniomycetes</taxon>
        <taxon>Pucciniales</taxon>
        <taxon>Pucciniaceae</taxon>
        <taxon>Puccinia</taxon>
    </lineage>
</organism>
<dbReference type="Proteomes" id="UP000037035">
    <property type="component" value="Unassembled WGS sequence"/>
</dbReference>
<evidence type="ECO:0000256" key="2">
    <source>
        <dbReference type="ARBA" id="ARBA00007331"/>
    </source>
</evidence>
<gene>
    <name evidence="5" type="ORF">VP01_4519g1</name>
</gene>
<dbReference type="InterPro" id="IPR016195">
    <property type="entry name" value="Pol/histidinol_Pase-like"/>
</dbReference>
<keyword evidence="3" id="KW-0819">tRNA processing</keyword>
<protein>
    <submittedName>
        <fullName evidence="5">Uncharacterized protein</fullName>
    </submittedName>
</protein>
<evidence type="ECO:0000256" key="4">
    <source>
        <dbReference type="SAM" id="MobiDB-lite"/>
    </source>
</evidence>
<dbReference type="SUPFAM" id="SSF89550">
    <property type="entry name" value="PHP domain-like"/>
    <property type="match status" value="1"/>
</dbReference>
<comment type="caution">
    <text evidence="5">The sequence shown here is derived from an EMBL/GenBank/DDBJ whole genome shotgun (WGS) entry which is preliminary data.</text>
</comment>
<feature type="region of interest" description="Disordered" evidence="4">
    <location>
        <begin position="203"/>
        <end position="237"/>
    </location>
</feature>
<dbReference type="GO" id="GO:0008033">
    <property type="term" value="P:tRNA processing"/>
    <property type="evidence" value="ECO:0007669"/>
    <property type="project" value="UniProtKB-KW"/>
</dbReference>
<dbReference type="AlphaFoldDB" id="A0A0L6UP12"/>
<dbReference type="VEuPathDB" id="FungiDB:VP01_4519g1"/>
<comment type="similarity">
    <text evidence="2">Belongs to the eukaryotic/archaeal RNase P protein component 3 family.</text>
</comment>
<reference evidence="5 6" key="1">
    <citation type="submission" date="2015-08" db="EMBL/GenBank/DDBJ databases">
        <title>Next Generation Sequencing and Analysis of the Genome of Puccinia sorghi L Schw, the Causal Agent of Maize Common Rust.</title>
        <authorList>
            <person name="Rochi L."/>
            <person name="Burguener G."/>
            <person name="Darino M."/>
            <person name="Turjanski A."/>
            <person name="Kreff E."/>
            <person name="Dieguez M.J."/>
            <person name="Sacco F."/>
        </authorList>
    </citation>
    <scope>NUCLEOTIDE SEQUENCE [LARGE SCALE GENOMIC DNA]</scope>
    <source>
        <strain evidence="5 6">RO10H11247</strain>
    </source>
</reference>
<dbReference type="Pfam" id="PF01876">
    <property type="entry name" value="RNase_P_p30"/>
    <property type="match status" value="1"/>
</dbReference>
<dbReference type="PANTHER" id="PTHR13031:SF0">
    <property type="entry name" value="RIBONUCLEASE P PROTEIN SUBUNIT P30"/>
    <property type="match status" value="1"/>
</dbReference>
<accession>A0A0L6UP12</accession>
<comment type="subcellular location">
    <subcellularLocation>
        <location evidence="1">Nucleus</location>
    </subcellularLocation>
</comment>
<evidence type="ECO:0000256" key="3">
    <source>
        <dbReference type="ARBA" id="ARBA00022694"/>
    </source>
</evidence>
<dbReference type="EMBL" id="LAVV01009634">
    <property type="protein sequence ID" value="KNZ50264.1"/>
    <property type="molecule type" value="Genomic_DNA"/>
</dbReference>